<evidence type="ECO:0000256" key="1">
    <source>
        <dbReference type="ARBA" id="ARBA00000085"/>
    </source>
</evidence>
<protein>
    <recommendedName>
        <fullName evidence="3">histidine kinase</fullName>
        <ecNumber evidence="3">2.7.13.3</ecNumber>
    </recommendedName>
</protein>
<comment type="subcellular location">
    <subcellularLocation>
        <location evidence="2">Cell membrane</location>
        <topology evidence="2">Multi-pass membrane protein</topology>
    </subcellularLocation>
</comment>
<evidence type="ECO:0000256" key="7">
    <source>
        <dbReference type="ARBA" id="ARBA00022692"/>
    </source>
</evidence>
<keyword evidence="4" id="KW-1003">Cell membrane</keyword>
<dbReference type="PANTHER" id="PTHR45528">
    <property type="entry name" value="SENSOR HISTIDINE KINASE CPXA"/>
    <property type="match status" value="1"/>
</dbReference>
<feature type="domain" description="Histidine kinase" evidence="15">
    <location>
        <begin position="227"/>
        <end position="418"/>
    </location>
</feature>
<evidence type="ECO:0000256" key="10">
    <source>
        <dbReference type="ARBA" id="ARBA00022840"/>
    </source>
</evidence>
<evidence type="ECO:0000256" key="12">
    <source>
        <dbReference type="ARBA" id="ARBA00023012"/>
    </source>
</evidence>
<dbReference type="InterPro" id="IPR050398">
    <property type="entry name" value="HssS/ArlS-like"/>
</dbReference>
<keyword evidence="7 14" id="KW-0812">Transmembrane</keyword>
<keyword evidence="6" id="KW-0808">Transferase</keyword>
<dbReference type="InterPro" id="IPR005467">
    <property type="entry name" value="His_kinase_dom"/>
</dbReference>
<keyword evidence="11 14" id="KW-1133">Transmembrane helix</keyword>
<dbReference type="SMART" id="SM00388">
    <property type="entry name" value="HisKA"/>
    <property type="match status" value="1"/>
</dbReference>
<dbReference type="Proteomes" id="UP001477278">
    <property type="component" value="Unassembled WGS sequence"/>
</dbReference>
<dbReference type="Gene3D" id="1.10.287.130">
    <property type="match status" value="1"/>
</dbReference>
<evidence type="ECO:0000256" key="3">
    <source>
        <dbReference type="ARBA" id="ARBA00012438"/>
    </source>
</evidence>
<dbReference type="Pfam" id="PF00512">
    <property type="entry name" value="HisKA"/>
    <property type="match status" value="1"/>
</dbReference>
<reference evidence="16 17" key="1">
    <citation type="submission" date="2024-05" db="EMBL/GenBank/DDBJ databases">
        <title>Genome sequencing of Marine Estuary Bacteria, Shewanella vesiculosa and S. baltica, and Pseudomonas syringae.</title>
        <authorList>
            <person name="Gurung A."/>
            <person name="Maclea K.S."/>
        </authorList>
    </citation>
    <scope>NUCLEOTIDE SEQUENCE [LARGE SCALE GENOMIC DNA]</scope>
    <source>
        <strain evidence="16 17">1A</strain>
    </source>
</reference>
<keyword evidence="12" id="KW-0902">Two-component regulatory system</keyword>
<keyword evidence="17" id="KW-1185">Reference proteome</keyword>
<keyword evidence="9 16" id="KW-0418">Kinase</keyword>
<evidence type="ECO:0000256" key="9">
    <source>
        <dbReference type="ARBA" id="ARBA00022777"/>
    </source>
</evidence>
<dbReference type="GO" id="GO:0016301">
    <property type="term" value="F:kinase activity"/>
    <property type="evidence" value="ECO:0007669"/>
    <property type="project" value="UniProtKB-KW"/>
</dbReference>
<dbReference type="SUPFAM" id="SSF55874">
    <property type="entry name" value="ATPase domain of HSP90 chaperone/DNA topoisomerase II/histidine kinase"/>
    <property type="match status" value="1"/>
</dbReference>
<gene>
    <name evidence="16" type="ORF">ABHN84_12445</name>
</gene>
<comment type="caution">
    <text evidence="16">The sequence shown here is derived from an EMBL/GenBank/DDBJ whole genome shotgun (WGS) entry which is preliminary data.</text>
</comment>
<feature type="transmembrane region" description="Helical" evidence="14">
    <location>
        <begin position="141"/>
        <end position="165"/>
    </location>
</feature>
<dbReference type="InterPro" id="IPR036890">
    <property type="entry name" value="HATPase_C_sf"/>
</dbReference>
<evidence type="ECO:0000313" key="16">
    <source>
        <dbReference type="EMBL" id="MEO3683098.1"/>
    </source>
</evidence>
<dbReference type="CDD" id="cd00082">
    <property type="entry name" value="HisKA"/>
    <property type="match status" value="1"/>
</dbReference>
<evidence type="ECO:0000313" key="17">
    <source>
        <dbReference type="Proteomes" id="UP001477278"/>
    </source>
</evidence>
<name>A0ABV0FU07_9GAMM</name>
<proteinExistence type="predicted"/>
<evidence type="ECO:0000259" key="15">
    <source>
        <dbReference type="PROSITE" id="PS50109"/>
    </source>
</evidence>
<keyword evidence="13 14" id="KW-0472">Membrane</keyword>
<keyword evidence="10" id="KW-0067">ATP-binding</keyword>
<dbReference type="SUPFAM" id="SSF47384">
    <property type="entry name" value="Homodimeric domain of signal transducing histidine kinase"/>
    <property type="match status" value="1"/>
</dbReference>
<evidence type="ECO:0000256" key="5">
    <source>
        <dbReference type="ARBA" id="ARBA00022553"/>
    </source>
</evidence>
<evidence type="ECO:0000256" key="8">
    <source>
        <dbReference type="ARBA" id="ARBA00022741"/>
    </source>
</evidence>
<dbReference type="InterPro" id="IPR003661">
    <property type="entry name" value="HisK_dim/P_dom"/>
</dbReference>
<evidence type="ECO:0000256" key="14">
    <source>
        <dbReference type="SAM" id="Phobius"/>
    </source>
</evidence>
<evidence type="ECO:0000256" key="4">
    <source>
        <dbReference type="ARBA" id="ARBA00022475"/>
    </source>
</evidence>
<comment type="catalytic activity">
    <reaction evidence="1">
        <text>ATP + protein L-histidine = ADP + protein N-phospho-L-histidine.</text>
        <dbReference type="EC" id="2.7.13.3"/>
    </reaction>
</comment>
<feature type="transmembrane region" description="Helical" evidence="14">
    <location>
        <begin position="9"/>
        <end position="35"/>
    </location>
</feature>
<dbReference type="RefSeq" id="WP_347690349.1">
    <property type="nucleotide sequence ID" value="NZ_JBDPZN010000004.1"/>
</dbReference>
<sequence>MKLTPSLRIFVLLVMLFTGISTILILSMLSVHYFISGMDQILQSTMYAQAQDQQVIDGQPKTSHFFTVASRWQDLPEEIQQNIKSEPSEFNVLYKNIIGGSPITPPVKGFFVIKVLKGNEVRYVSSIFDSQAGTMSPPKGIPFFVVILATAILGIVMFTIVLMLMMRKVARPMKRLRTWAKGLNSQQLAQPIPDFHFSELNTLADIVKTSLGTVQESLDREQQFLGYASHELRTPIAVIRTNTELLQKLISKGGSAEKQAQVLNRIERAGLTMTDLTETLLWLTRREGKSLPLNDVNLGQLIRQLVQELKYLIHGKNIEISIETDDSTHQLPDTLCRIIITNIIRNALQHTIEGSVTIRQSSTLVSIANQCDSYADSFEELGFGLGLELTTRLITQYDWDYQNLDTNRGHKVSIDFSR</sequence>
<evidence type="ECO:0000256" key="11">
    <source>
        <dbReference type="ARBA" id="ARBA00022989"/>
    </source>
</evidence>
<keyword evidence="8" id="KW-0547">Nucleotide-binding</keyword>
<dbReference type="PROSITE" id="PS50109">
    <property type="entry name" value="HIS_KIN"/>
    <property type="match status" value="1"/>
</dbReference>
<accession>A0ABV0FU07</accession>
<evidence type="ECO:0000256" key="6">
    <source>
        <dbReference type="ARBA" id="ARBA00022679"/>
    </source>
</evidence>
<dbReference type="InterPro" id="IPR036097">
    <property type="entry name" value="HisK_dim/P_sf"/>
</dbReference>
<evidence type="ECO:0000256" key="2">
    <source>
        <dbReference type="ARBA" id="ARBA00004651"/>
    </source>
</evidence>
<organism evidence="16 17">
    <name type="scientific">Shewanella vesiculosa</name>
    <dbReference type="NCBI Taxonomy" id="518738"/>
    <lineage>
        <taxon>Bacteria</taxon>
        <taxon>Pseudomonadati</taxon>
        <taxon>Pseudomonadota</taxon>
        <taxon>Gammaproteobacteria</taxon>
        <taxon>Alteromonadales</taxon>
        <taxon>Shewanellaceae</taxon>
        <taxon>Shewanella</taxon>
    </lineage>
</organism>
<dbReference type="EMBL" id="JBDPZN010000004">
    <property type="protein sequence ID" value="MEO3683098.1"/>
    <property type="molecule type" value="Genomic_DNA"/>
</dbReference>
<dbReference type="Gene3D" id="3.30.565.10">
    <property type="entry name" value="Histidine kinase-like ATPase, C-terminal domain"/>
    <property type="match status" value="1"/>
</dbReference>
<dbReference type="PANTHER" id="PTHR45528:SF1">
    <property type="entry name" value="SENSOR HISTIDINE KINASE CPXA"/>
    <property type="match status" value="1"/>
</dbReference>
<evidence type="ECO:0000256" key="13">
    <source>
        <dbReference type="ARBA" id="ARBA00023136"/>
    </source>
</evidence>
<keyword evidence="5" id="KW-0597">Phosphoprotein</keyword>
<dbReference type="EC" id="2.7.13.3" evidence="3"/>